<name>S9QRN1_CYSF2</name>
<feature type="region of interest" description="Disordered" evidence="1">
    <location>
        <begin position="79"/>
        <end position="104"/>
    </location>
</feature>
<comment type="caution">
    <text evidence="2">The sequence shown here is derived from an EMBL/GenBank/DDBJ whole genome shotgun (WGS) entry which is preliminary data.</text>
</comment>
<dbReference type="AlphaFoldDB" id="S9QRN1"/>
<organism evidence="2 3">
    <name type="scientific">Cystobacter fuscus (strain ATCC 25194 / DSM 2262 / NBRC 100088 / M29)</name>
    <dbReference type="NCBI Taxonomy" id="1242864"/>
    <lineage>
        <taxon>Bacteria</taxon>
        <taxon>Pseudomonadati</taxon>
        <taxon>Myxococcota</taxon>
        <taxon>Myxococcia</taxon>
        <taxon>Myxococcales</taxon>
        <taxon>Cystobacterineae</taxon>
        <taxon>Archangiaceae</taxon>
        <taxon>Cystobacter</taxon>
    </lineage>
</organism>
<evidence type="ECO:0000313" key="3">
    <source>
        <dbReference type="Proteomes" id="UP000011682"/>
    </source>
</evidence>
<dbReference type="EMBL" id="ANAH02000018">
    <property type="protein sequence ID" value="EPX59278.1"/>
    <property type="molecule type" value="Genomic_DNA"/>
</dbReference>
<gene>
    <name evidence="2" type="ORF">D187_003182</name>
</gene>
<protein>
    <submittedName>
        <fullName evidence="2">Uncharacterized protein</fullName>
    </submittedName>
</protein>
<feature type="compositionally biased region" description="Basic and acidic residues" evidence="1">
    <location>
        <begin position="88"/>
        <end position="104"/>
    </location>
</feature>
<keyword evidence="3" id="KW-1185">Reference proteome</keyword>
<evidence type="ECO:0000256" key="1">
    <source>
        <dbReference type="SAM" id="MobiDB-lite"/>
    </source>
</evidence>
<proteinExistence type="predicted"/>
<evidence type="ECO:0000313" key="2">
    <source>
        <dbReference type="EMBL" id="EPX59278.1"/>
    </source>
</evidence>
<dbReference type="Proteomes" id="UP000011682">
    <property type="component" value="Unassembled WGS sequence"/>
</dbReference>
<reference evidence="2" key="1">
    <citation type="submission" date="2013-05" db="EMBL/GenBank/DDBJ databases">
        <title>Genome assembly of Cystobacter fuscus DSM 2262.</title>
        <authorList>
            <person name="Sharma G."/>
            <person name="Khatri I."/>
            <person name="Kaur C."/>
            <person name="Mayilraj S."/>
            <person name="Subramanian S."/>
        </authorList>
    </citation>
    <scope>NUCLEOTIDE SEQUENCE [LARGE SCALE GENOMIC DNA]</scope>
    <source>
        <strain evidence="2">DSM 2262</strain>
    </source>
</reference>
<accession>S9QRN1</accession>
<sequence length="104" mass="11567">MEVDEEKLGRDIADGGRVDRAVAMIPRTTAGRQEWNEEELRHSGRRVTDDERVVKTFNATVRGPIDARQSGVSVKVETPGGAVWSNDQDTHLTRDADKPATDEH</sequence>